<sequence length="247" mass="27494">MMSYSHSTPSSGPPTTRRHFLAEFLCDLSYLCIGFVLYTAGRYFSDIQPYAYPIGTCVFVLSWICSWMSISWLVYRRVAPDNAHRDKLLYQKIRAGYAPKLPLFCIIAALAFICGFFSFVSLVVYKMLVSSKEDSDVPSGRIPLYEGEALPHASGVSHVAPFAGRNGHATPFAFREIVWCIVILAILVFVSALWSLRLAAHRVLTTREGERDSDMEEGALDVESGKSATNTEGRLQEKMAMRKGGSI</sequence>
<organism evidence="1 2">
    <name type="scientific">Leucogyrophana mollusca</name>
    <dbReference type="NCBI Taxonomy" id="85980"/>
    <lineage>
        <taxon>Eukaryota</taxon>
        <taxon>Fungi</taxon>
        <taxon>Dikarya</taxon>
        <taxon>Basidiomycota</taxon>
        <taxon>Agaricomycotina</taxon>
        <taxon>Agaricomycetes</taxon>
        <taxon>Agaricomycetidae</taxon>
        <taxon>Boletales</taxon>
        <taxon>Boletales incertae sedis</taxon>
        <taxon>Leucogyrophana</taxon>
    </lineage>
</organism>
<protein>
    <submittedName>
        <fullName evidence="1">Uncharacterized protein</fullName>
    </submittedName>
</protein>
<evidence type="ECO:0000313" key="2">
    <source>
        <dbReference type="Proteomes" id="UP000790709"/>
    </source>
</evidence>
<evidence type="ECO:0000313" key="1">
    <source>
        <dbReference type="EMBL" id="KAH7925456.1"/>
    </source>
</evidence>
<gene>
    <name evidence="1" type="ORF">BV22DRAFT_1034025</name>
</gene>
<dbReference type="Proteomes" id="UP000790709">
    <property type="component" value="Unassembled WGS sequence"/>
</dbReference>
<reference evidence="1" key="1">
    <citation type="journal article" date="2021" name="New Phytol.">
        <title>Evolutionary innovations through gain and loss of genes in the ectomycorrhizal Boletales.</title>
        <authorList>
            <person name="Wu G."/>
            <person name="Miyauchi S."/>
            <person name="Morin E."/>
            <person name="Kuo A."/>
            <person name="Drula E."/>
            <person name="Varga T."/>
            <person name="Kohler A."/>
            <person name="Feng B."/>
            <person name="Cao Y."/>
            <person name="Lipzen A."/>
            <person name="Daum C."/>
            <person name="Hundley H."/>
            <person name="Pangilinan J."/>
            <person name="Johnson J."/>
            <person name="Barry K."/>
            <person name="LaButti K."/>
            <person name="Ng V."/>
            <person name="Ahrendt S."/>
            <person name="Min B."/>
            <person name="Choi I.G."/>
            <person name="Park H."/>
            <person name="Plett J.M."/>
            <person name="Magnuson J."/>
            <person name="Spatafora J.W."/>
            <person name="Nagy L.G."/>
            <person name="Henrissat B."/>
            <person name="Grigoriev I.V."/>
            <person name="Yang Z.L."/>
            <person name="Xu J."/>
            <person name="Martin F.M."/>
        </authorList>
    </citation>
    <scope>NUCLEOTIDE SEQUENCE</scope>
    <source>
        <strain evidence="1">KUC20120723A-06</strain>
    </source>
</reference>
<name>A0ACB8BJP0_9AGAM</name>
<comment type="caution">
    <text evidence="1">The sequence shown here is derived from an EMBL/GenBank/DDBJ whole genome shotgun (WGS) entry which is preliminary data.</text>
</comment>
<accession>A0ACB8BJP0</accession>
<keyword evidence="2" id="KW-1185">Reference proteome</keyword>
<proteinExistence type="predicted"/>
<dbReference type="EMBL" id="MU266402">
    <property type="protein sequence ID" value="KAH7925456.1"/>
    <property type="molecule type" value="Genomic_DNA"/>
</dbReference>